<dbReference type="AlphaFoldDB" id="A0A7M2WZF8"/>
<dbReference type="PANTHER" id="PTHR14969">
    <property type="entry name" value="SPHINGOSINE-1-PHOSPHATE PHOSPHOHYDROLASE"/>
    <property type="match status" value="1"/>
</dbReference>
<feature type="transmembrane region" description="Helical" evidence="1">
    <location>
        <begin position="56"/>
        <end position="73"/>
    </location>
</feature>
<dbReference type="Gene3D" id="1.20.144.10">
    <property type="entry name" value="Phosphatidic acid phosphatase type 2/haloperoxidase"/>
    <property type="match status" value="2"/>
</dbReference>
<evidence type="ECO:0000313" key="4">
    <source>
        <dbReference type="Proteomes" id="UP000593765"/>
    </source>
</evidence>
<keyword evidence="1" id="KW-1133">Transmembrane helix</keyword>
<dbReference type="EMBL" id="CP063458">
    <property type="protein sequence ID" value="QOV90241.1"/>
    <property type="molecule type" value="Genomic_DNA"/>
</dbReference>
<protein>
    <submittedName>
        <fullName evidence="3">Phosphatase PAP2 family protein</fullName>
    </submittedName>
</protein>
<evidence type="ECO:0000313" key="3">
    <source>
        <dbReference type="EMBL" id="QOV90241.1"/>
    </source>
</evidence>
<keyword evidence="1" id="KW-0812">Transmembrane</keyword>
<reference evidence="3 4" key="1">
    <citation type="submission" date="2020-10" db="EMBL/GenBank/DDBJ databases">
        <title>Wide distribution of Phycisphaera-like planctomycetes from WD2101 soil group in peatlands and genome analysis of the first cultivated representative.</title>
        <authorList>
            <person name="Dedysh S.N."/>
            <person name="Beletsky A.V."/>
            <person name="Ivanova A."/>
            <person name="Kulichevskaya I.S."/>
            <person name="Suzina N.E."/>
            <person name="Philippov D.A."/>
            <person name="Rakitin A.L."/>
            <person name="Mardanov A.V."/>
            <person name="Ravin N.V."/>
        </authorList>
    </citation>
    <scope>NUCLEOTIDE SEQUENCE [LARGE SCALE GENOMIC DNA]</scope>
    <source>
        <strain evidence="3 4">M1803</strain>
    </source>
</reference>
<dbReference type="Proteomes" id="UP000593765">
    <property type="component" value="Chromosome"/>
</dbReference>
<dbReference type="InterPro" id="IPR036938">
    <property type="entry name" value="PAP2/HPO_sf"/>
</dbReference>
<accession>A0A7M2WZF8</accession>
<feature type="transmembrane region" description="Helical" evidence="1">
    <location>
        <begin position="80"/>
        <end position="102"/>
    </location>
</feature>
<feature type="transmembrane region" description="Helical" evidence="1">
    <location>
        <begin position="114"/>
        <end position="132"/>
    </location>
</feature>
<gene>
    <name evidence="3" type="ORF">IPV69_02380</name>
</gene>
<feature type="transmembrane region" description="Helical" evidence="1">
    <location>
        <begin position="186"/>
        <end position="204"/>
    </location>
</feature>
<dbReference type="SUPFAM" id="SSF48317">
    <property type="entry name" value="Acid phosphatase/Vanadium-dependent haloperoxidase"/>
    <property type="match status" value="1"/>
</dbReference>
<dbReference type="Pfam" id="PF01569">
    <property type="entry name" value="PAP2"/>
    <property type="match status" value="1"/>
</dbReference>
<feature type="transmembrane region" description="Helical" evidence="1">
    <location>
        <begin position="144"/>
        <end position="166"/>
    </location>
</feature>
<feature type="domain" description="Phosphatidic acid phosphatase type 2/haloperoxidase" evidence="2">
    <location>
        <begin position="82"/>
        <end position="201"/>
    </location>
</feature>
<dbReference type="SMART" id="SM00014">
    <property type="entry name" value="acidPPc"/>
    <property type="match status" value="1"/>
</dbReference>
<dbReference type="KEGG" id="hbs:IPV69_02380"/>
<dbReference type="PANTHER" id="PTHR14969:SF13">
    <property type="entry name" value="AT30094P"/>
    <property type="match status" value="1"/>
</dbReference>
<evidence type="ECO:0000256" key="1">
    <source>
        <dbReference type="SAM" id="Phobius"/>
    </source>
</evidence>
<organism evidence="3 4">
    <name type="scientific">Humisphaera borealis</name>
    <dbReference type="NCBI Taxonomy" id="2807512"/>
    <lineage>
        <taxon>Bacteria</taxon>
        <taxon>Pseudomonadati</taxon>
        <taxon>Planctomycetota</taxon>
        <taxon>Phycisphaerae</taxon>
        <taxon>Tepidisphaerales</taxon>
        <taxon>Tepidisphaeraceae</taxon>
        <taxon>Humisphaera</taxon>
    </lineage>
</organism>
<keyword evidence="4" id="KW-1185">Reference proteome</keyword>
<proteinExistence type="predicted"/>
<sequence length="233" mass="25729">MSRKTLVILTLWIIAITIALMLDRPVAQWVHDQGWDREPFGLNNKHWFIRLLKAPGEYLVTLCSAILLAWLYVRRNVTRWQAAGLVLGASAISALNSVLKWIAGRKRPVSEIGIEPFSFDLFIGGIGGLIVAEKNLSFPSGHAALAFAWASAVSRLLPGWWPVFFACASATAVERVVENAHYFSDSVVGAAVGCLSTWAVVRLFEVVTRRRAERQGADLRISDPPTLNSRPHA</sequence>
<keyword evidence="1" id="KW-0472">Membrane</keyword>
<evidence type="ECO:0000259" key="2">
    <source>
        <dbReference type="SMART" id="SM00014"/>
    </source>
</evidence>
<dbReference type="InterPro" id="IPR000326">
    <property type="entry name" value="PAP2/HPO"/>
</dbReference>
<name>A0A7M2WZF8_9BACT</name>
<dbReference type="RefSeq" id="WP_206293317.1">
    <property type="nucleotide sequence ID" value="NZ_CP063458.1"/>
</dbReference>